<dbReference type="GO" id="GO:0000467">
    <property type="term" value="P:exonucleolytic trimming to generate mature 3'-end of 5.8S rRNA from tricistronic rRNA transcript (SSU-rRNA, 5.8S rRNA, LSU-rRNA)"/>
    <property type="evidence" value="ECO:0007669"/>
    <property type="project" value="TreeGrafter"/>
</dbReference>
<sequence length="236" mass="25802">MKVKVGDVVVPGDIAEEISRVKSETKCVLGPGLRRFSENVIVCKSGIFRKKNPNTYWVDSHQRKYIPVRGESVVGVVVNKSGDIFKVDIGASELASLAYTSFEGATKKNRPDVKLGDVLYAKLKIASLDMEPELECVDSKGKQSGMGVVADDGFLFTCSINVVRKILSPKCPLLKTLGKEIPHEIAVGMNGKVWLKARSIKETIALANAILATEYITNEETNAMCCRIIEALQEVN</sequence>
<dbReference type="PANTHER" id="PTHR21321">
    <property type="entry name" value="PNAS-3 RELATED"/>
    <property type="match status" value="1"/>
</dbReference>
<evidence type="ECO:0000256" key="7">
    <source>
        <dbReference type="ARBA" id="ARBA00022884"/>
    </source>
</evidence>
<evidence type="ECO:0000256" key="1">
    <source>
        <dbReference type="ARBA" id="ARBA00004496"/>
    </source>
</evidence>
<dbReference type="GO" id="GO:0034475">
    <property type="term" value="P:U4 snRNA 3'-end processing"/>
    <property type="evidence" value="ECO:0007669"/>
    <property type="project" value="TreeGrafter"/>
</dbReference>
<dbReference type="Gene3D" id="2.40.50.140">
    <property type="entry name" value="Nucleic acid-binding proteins"/>
    <property type="match status" value="1"/>
</dbReference>
<proteinExistence type="inferred from homology"/>
<dbReference type="SUPFAM" id="SSF110324">
    <property type="entry name" value="Ribosomal L27 protein-like"/>
    <property type="match status" value="1"/>
</dbReference>
<dbReference type="Pfam" id="PF18311">
    <property type="entry name" value="Rrp40_N"/>
    <property type="match status" value="1"/>
</dbReference>
<accession>A0A8K0NY25</accession>
<dbReference type="GO" id="GO:0005730">
    <property type="term" value="C:nucleolus"/>
    <property type="evidence" value="ECO:0007669"/>
    <property type="project" value="UniProtKB-SubCell"/>
</dbReference>
<dbReference type="AlphaFoldDB" id="A0A8K0NY25"/>
<evidence type="ECO:0000256" key="8">
    <source>
        <dbReference type="ARBA" id="ARBA00023242"/>
    </source>
</evidence>
<dbReference type="Pfam" id="PF15985">
    <property type="entry name" value="KH_6"/>
    <property type="match status" value="1"/>
</dbReference>
<comment type="similarity">
    <text evidence="3">Belongs to the RRP40 family.</text>
</comment>
<evidence type="ECO:0000256" key="6">
    <source>
        <dbReference type="ARBA" id="ARBA00022835"/>
    </source>
</evidence>
<dbReference type="Proteomes" id="UP000792457">
    <property type="component" value="Unassembled WGS sequence"/>
</dbReference>
<evidence type="ECO:0000259" key="11">
    <source>
        <dbReference type="Pfam" id="PF15985"/>
    </source>
</evidence>
<dbReference type="InterPro" id="IPR036612">
    <property type="entry name" value="KH_dom_type_1_sf"/>
</dbReference>
<keyword evidence="4" id="KW-0963">Cytoplasm</keyword>
<evidence type="ECO:0000313" key="13">
    <source>
        <dbReference type="EMBL" id="KAG8228680.1"/>
    </source>
</evidence>
<dbReference type="PANTHER" id="PTHR21321:SF1">
    <property type="entry name" value="EXOSOME COMPLEX COMPONENT RRP40"/>
    <property type="match status" value="1"/>
</dbReference>
<evidence type="ECO:0000256" key="10">
    <source>
        <dbReference type="ARBA" id="ARBA00069899"/>
    </source>
</evidence>
<dbReference type="Pfam" id="PF21262">
    <property type="entry name" value="RRP40_S1"/>
    <property type="match status" value="1"/>
</dbReference>
<evidence type="ECO:0000256" key="5">
    <source>
        <dbReference type="ARBA" id="ARBA00022552"/>
    </source>
</evidence>
<dbReference type="GO" id="GO:0071034">
    <property type="term" value="P:CUT catabolic process"/>
    <property type="evidence" value="ECO:0007669"/>
    <property type="project" value="TreeGrafter"/>
</dbReference>
<keyword evidence="6" id="KW-0271">Exosome</keyword>
<dbReference type="GO" id="GO:0003723">
    <property type="term" value="F:RNA binding"/>
    <property type="evidence" value="ECO:0007669"/>
    <property type="project" value="UniProtKB-KW"/>
</dbReference>
<dbReference type="SUPFAM" id="SSF50249">
    <property type="entry name" value="Nucleic acid-binding proteins"/>
    <property type="match status" value="1"/>
</dbReference>
<evidence type="ECO:0000256" key="4">
    <source>
        <dbReference type="ARBA" id="ARBA00022490"/>
    </source>
</evidence>
<feature type="domain" description="K Homology" evidence="11">
    <location>
        <begin position="153"/>
        <end position="199"/>
    </location>
</feature>
<dbReference type="GO" id="GO:0071038">
    <property type="term" value="P:TRAMP-dependent tRNA surveillance pathway"/>
    <property type="evidence" value="ECO:0007669"/>
    <property type="project" value="TreeGrafter"/>
</dbReference>
<protein>
    <recommendedName>
        <fullName evidence="10">Exosome complex component RRP40</fullName>
    </recommendedName>
    <alternativeName>
        <fullName evidence="9">Ribosomal RNA-processing protein 40</fullName>
    </alternativeName>
</protein>
<dbReference type="InterPro" id="IPR037319">
    <property type="entry name" value="Rrp40_S1"/>
</dbReference>
<dbReference type="GO" id="GO:0000176">
    <property type="term" value="C:nuclear exosome (RNase complex)"/>
    <property type="evidence" value="ECO:0007669"/>
    <property type="project" value="TreeGrafter"/>
</dbReference>
<dbReference type="CDD" id="cd05790">
    <property type="entry name" value="S1_Rrp40"/>
    <property type="match status" value="1"/>
</dbReference>
<dbReference type="InterPro" id="IPR026699">
    <property type="entry name" value="Exosome_RNA_bind1/RRP40/RRP4"/>
</dbReference>
<reference evidence="13" key="1">
    <citation type="submission" date="2013-04" db="EMBL/GenBank/DDBJ databases">
        <authorList>
            <person name="Qu J."/>
            <person name="Murali S.C."/>
            <person name="Bandaranaike D."/>
            <person name="Bellair M."/>
            <person name="Blankenburg K."/>
            <person name="Chao H."/>
            <person name="Dinh H."/>
            <person name="Doddapaneni H."/>
            <person name="Downs B."/>
            <person name="Dugan-Rocha S."/>
            <person name="Elkadiri S."/>
            <person name="Gnanaolivu R.D."/>
            <person name="Hernandez B."/>
            <person name="Javaid M."/>
            <person name="Jayaseelan J.C."/>
            <person name="Lee S."/>
            <person name="Li M."/>
            <person name="Ming W."/>
            <person name="Munidasa M."/>
            <person name="Muniz J."/>
            <person name="Nguyen L."/>
            <person name="Ongeri F."/>
            <person name="Osuji N."/>
            <person name="Pu L.-L."/>
            <person name="Puazo M."/>
            <person name="Qu C."/>
            <person name="Quiroz J."/>
            <person name="Raj R."/>
            <person name="Weissenberger G."/>
            <person name="Xin Y."/>
            <person name="Zou X."/>
            <person name="Han Y."/>
            <person name="Richards S."/>
            <person name="Worley K."/>
            <person name="Muzny D."/>
            <person name="Gibbs R."/>
        </authorList>
    </citation>
    <scope>NUCLEOTIDE SEQUENCE</scope>
    <source>
        <strain evidence="13">Sampled in the wild</strain>
    </source>
</reference>
<keyword evidence="7" id="KW-0694">RNA-binding</keyword>
<evidence type="ECO:0000313" key="14">
    <source>
        <dbReference type="Proteomes" id="UP000792457"/>
    </source>
</evidence>
<keyword evidence="5" id="KW-0698">rRNA processing</keyword>
<comment type="caution">
    <text evidence="13">The sequence shown here is derived from an EMBL/GenBank/DDBJ whole genome shotgun (WGS) entry which is preliminary data.</text>
</comment>
<reference evidence="13" key="2">
    <citation type="submission" date="2017-10" db="EMBL/GenBank/DDBJ databases">
        <title>Ladona fulva Genome sequencing and assembly.</title>
        <authorList>
            <person name="Murali S."/>
            <person name="Richards S."/>
            <person name="Bandaranaike D."/>
            <person name="Bellair M."/>
            <person name="Blankenburg K."/>
            <person name="Chao H."/>
            <person name="Dinh H."/>
            <person name="Doddapaneni H."/>
            <person name="Dugan-Rocha S."/>
            <person name="Elkadiri S."/>
            <person name="Gnanaolivu R."/>
            <person name="Hernandez B."/>
            <person name="Skinner E."/>
            <person name="Javaid M."/>
            <person name="Lee S."/>
            <person name="Li M."/>
            <person name="Ming W."/>
            <person name="Munidasa M."/>
            <person name="Muniz J."/>
            <person name="Nguyen L."/>
            <person name="Hughes D."/>
            <person name="Osuji N."/>
            <person name="Pu L.-L."/>
            <person name="Puazo M."/>
            <person name="Qu C."/>
            <person name="Quiroz J."/>
            <person name="Raj R."/>
            <person name="Weissenberger G."/>
            <person name="Xin Y."/>
            <person name="Zou X."/>
            <person name="Han Y."/>
            <person name="Worley K."/>
            <person name="Muzny D."/>
            <person name="Gibbs R."/>
        </authorList>
    </citation>
    <scope>NUCLEOTIDE SEQUENCE</scope>
    <source>
        <strain evidence="13">Sampled in the wild</strain>
    </source>
</reference>
<comment type="subcellular location">
    <subcellularLocation>
        <location evidence="1">Cytoplasm</location>
    </subcellularLocation>
    <subcellularLocation>
        <location evidence="2">Nucleus</location>
        <location evidence="2">Nucleolus</location>
    </subcellularLocation>
</comment>
<dbReference type="InterPro" id="IPR041054">
    <property type="entry name" value="Rrp40_N_euk"/>
</dbReference>
<organism evidence="13 14">
    <name type="scientific">Ladona fulva</name>
    <name type="common">Scarce chaser dragonfly</name>
    <name type="synonym">Libellula fulva</name>
    <dbReference type="NCBI Taxonomy" id="123851"/>
    <lineage>
        <taxon>Eukaryota</taxon>
        <taxon>Metazoa</taxon>
        <taxon>Ecdysozoa</taxon>
        <taxon>Arthropoda</taxon>
        <taxon>Hexapoda</taxon>
        <taxon>Insecta</taxon>
        <taxon>Pterygota</taxon>
        <taxon>Palaeoptera</taxon>
        <taxon>Odonata</taxon>
        <taxon>Epiprocta</taxon>
        <taxon>Anisoptera</taxon>
        <taxon>Libelluloidea</taxon>
        <taxon>Libellulidae</taxon>
        <taxon>Ladona</taxon>
    </lineage>
</organism>
<dbReference type="OrthoDB" id="340500at2759"/>
<dbReference type="Gene3D" id="3.30.1370.10">
    <property type="entry name" value="K Homology domain, type 1"/>
    <property type="match status" value="1"/>
</dbReference>
<dbReference type="Gene3D" id="2.40.50.100">
    <property type="match status" value="1"/>
</dbReference>
<dbReference type="InterPro" id="IPR049469">
    <property type="entry name" value="RRP40_KH-I"/>
</dbReference>
<feature type="domain" description="Exosome complex exonuclease Rrp40 N-terminal" evidence="12">
    <location>
        <begin position="29"/>
        <end position="63"/>
    </location>
</feature>
<evidence type="ECO:0000256" key="9">
    <source>
        <dbReference type="ARBA" id="ARBA00030615"/>
    </source>
</evidence>
<dbReference type="FunFam" id="2.40.50.140:FF:000112">
    <property type="entry name" value="Exosome complex component RRP40"/>
    <property type="match status" value="1"/>
</dbReference>
<dbReference type="FunFam" id="3.30.1370.10:FF:000038">
    <property type="entry name" value="exosome complex component RRP40"/>
    <property type="match status" value="1"/>
</dbReference>
<dbReference type="CDD" id="cd22526">
    <property type="entry name" value="KH-I_Rrp40"/>
    <property type="match status" value="1"/>
</dbReference>
<evidence type="ECO:0000256" key="2">
    <source>
        <dbReference type="ARBA" id="ARBA00004604"/>
    </source>
</evidence>
<dbReference type="InterPro" id="IPR004088">
    <property type="entry name" value="KH_dom_type_1"/>
</dbReference>
<dbReference type="GO" id="GO:0010468">
    <property type="term" value="P:regulation of gene expression"/>
    <property type="evidence" value="ECO:0007669"/>
    <property type="project" value="UniProtKB-ARBA"/>
</dbReference>
<name>A0A8K0NY25_LADFU</name>
<dbReference type="GO" id="GO:0071051">
    <property type="term" value="P:poly(A)-dependent snoRNA 3'-end processing"/>
    <property type="evidence" value="ECO:0007669"/>
    <property type="project" value="TreeGrafter"/>
</dbReference>
<evidence type="ECO:0000259" key="12">
    <source>
        <dbReference type="Pfam" id="PF18311"/>
    </source>
</evidence>
<dbReference type="InterPro" id="IPR012340">
    <property type="entry name" value="NA-bd_OB-fold"/>
</dbReference>
<keyword evidence="14" id="KW-1185">Reference proteome</keyword>
<keyword evidence="8" id="KW-0539">Nucleus</keyword>
<dbReference type="GO" id="GO:0071035">
    <property type="term" value="P:nuclear polyadenylation-dependent rRNA catabolic process"/>
    <property type="evidence" value="ECO:0007669"/>
    <property type="project" value="TreeGrafter"/>
</dbReference>
<gene>
    <name evidence="13" type="ORF">J437_LFUL008668</name>
</gene>
<dbReference type="SUPFAM" id="SSF54791">
    <property type="entry name" value="Eukaryotic type KH-domain (KH-domain type I)"/>
    <property type="match status" value="1"/>
</dbReference>
<dbReference type="EMBL" id="KZ308381">
    <property type="protein sequence ID" value="KAG8228680.1"/>
    <property type="molecule type" value="Genomic_DNA"/>
</dbReference>
<evidence type="ECO:0000256" key="3">
    <source>
        <dbReference type="ARBA" id="ARBA00007841"/>
    </source>
</evidence>
<dbReference type="GO" id="GO:0000177">
    <property type="term" value="C:cytoplasmic exosome (RNase complex)"/>
    <property type="evidence" value="ECO:0007669"/>
    <property type="project" value="TreeGrafter"/>
</dbReference>